<dbReference type="EMBL" id="UXSR01000155">
    <property type="protein sequence ID" value="VDD75302.1"/>
    <property type="molecule type" value="Genomic_DNA"/>
</dbReference>
<dbReference type="Proteomes" id="UP000267029">
    <property type="component" value="Unassembled WGS sequence"/>
</dbReference>
<name>A0A0R3U3W7_MESCO</name>
<accession>A0A0R3U3W7</accession>
<feature type="region of interest" description="Disordered" evidence="1">
    <location>
        <begin position="63"/>
        <end position="96"/>
    </location>
</feature>
<dbReference type="WBParaSite" id="MCOS_0000130401-mRNA-1">
    <property type="protein sequence ID" value="MCOS_0000130401-mRNA-1"/>
    <property type="gene ID" value="MCOS_0000130401"/>
</dbReference>
<dbReference type="AlphaFoldDB" id="A0A0R3U3W7"/>
<sequence>MFASLKRWKCETPAPLESAKDTSGSGDGSFKLESPASPAFPEVTSLRLAEAVIRIGDHVTAAVLGGRNQDRAAKPASTRASPKRIAPLPLSDDPLTPISNVVALRRARPADDSSPSNYH</sequence>
<reference evidence="2 3" key="2">
    <citation type="submission" date="2018-10" db="EMBL/GenBank/DDBJ databases">
        <authorList>
            <consortium name="Pathogen Informatics"/>
        </authorList>
    </citation>
    <scope>NUCLEOTIDE SEQUENCE [LARGE SCALE GENOMIC DNA]</scope>
</reference>
<proteinExistence type="predicted"/>
<gene>
    <name evidence="2" type="ORF">MCOS_LOCUS1305</name>
</gene>
<reference evidence="4" key="1">
    <citation type="submission" date="2017-02" db="UniProtKB">
        <authorList>
            <consortium name="WormBaseParasite"/>
        </authorList>
    </citation>
    <scope>IDENTIFICATION</scope>
</reference>
<evidence type="ECO:0000256" key="1">
    <source>
        <dbReference type="SAM" id="MobiDB-lite"/>
    </source>
</evidence>
<protein>
    <submittedName>
        <fullName evidence="2 4">Uncharacterized protein</fullName>
    </submittedName>
</protein>
<evidence type="ECO:0000313" key="3">
    <source>
        <dbReference type="Proteomes" id="UP000267029"/>
    </source>
</evidence>
<feature type="region of interest" description="Disordered" evidence="1">
    <location>
        <begin position="1"/>
        <end position="38"/>
    </location>
</feature>
<organism evidence="4">
    <name type="scientific">Mesocestoides corti</name>
    <name type="common">Flatworm</name>
    <dbReference type="NCBI Taxonomy" id="53468"/>
    <lineage>
        <taxon>Eukaryota</taxon>
        <taxon>Metazoa</taxon>
        <taxon>Spiralia</taxon>
        <taxon>Lophotrochozoa</taxon>
        <taxon>Platyhelminthes</taxon>
        <taxon>Cestoda</taxon>
        <taxon>Eucestoda</taxon>
        <taxon>Cyclophyllidea</taxon>
        <taxon>Mesocestoididae</taxon>
        <taxon>Mesocestoides</taxon>
    </lineage>
</organism>
<evidence type="ECO:0000313" key="4">
    <source>
        <dbReference type="WBParaSite" id="MCOS_0000130401-mRNA-1"/>
    </source>
</evidence>
<keyword evidence="3" id="KW-1185">Reference proteome</keyword>
<evidence type="ECO:0000313" key="2">
    <source>
        <dbReference type="EMBL" id="VDD75302.1"/>
    </source>
</evidence>